<dbReference type="SMART" id="SM00065">
    <property type="entry name" value="GAF"/>
    <property type="match status" value="1"/>
</dbReference>
<dbReference type="InterPro" id="IPR003018">
    <property type="entry name" value="GAF"/>
</dbReference>
<accession>A0ABV4X6D4</accession>
<dbReference type="Pfam" id="PF07228">
    <property type="entry name" value="SpoIIE"/>
    <property type="match status" value="1"/>
</dbReference>
<dbReference type="Gene3D" id="3.30.450.40">
    <property type="match status" value="1"/>
</dbReference>
<dbReference type="Pfam" id="PF01590">
    <property type="entry name" value="GAF"/>
    <property type="match status" value="1"/>
</dbReference>
<dbReference type="InterPro" id="IPR052016">
    <property type="entry name" value="Bact_Sigma-Reg"/>
</dbReference>
<dbReference type="InterPro" id="IPR001932">
    <property type="entry name" value="PPM-type_phosphatase-like_dom"/>
</dbReference>
<dbReference type="InterPro" id="IPR036457">
    <property type="entry name" value="PPM-type-like_dom_sf"/>
</dbReference>
<sequence length="480" mass="53177">MIVPNQSIEQLHQELESLRHEVNELRTAQAAYHAQSELLENLVAMARSSSEKEMLTATLKNTMVVSTRLTGAERGSLFIYNSSGAVVASILTREGATPEESNKLIGLVLKDGLAGWVSRHREIGLIYDTKKDDRWVDLPNQPYQVGSALAVPILRGDRLLGILTLLHSKSEHFTKKHAHLMEVTADQIALALENVQLYTKLDSTKKALENELEKGKQIQKDFLPEQLIQPPGWEIAAYFSPARDVAGDFYDAFELPGGYVGLVIADVCDKGVGAALFMALFRSLIRIFSGQIQLQESDVLNSELREIHPNNPHKANYSAEVDALKAVSLTNNYIAKIHCQLCMFATLFFGVLNPKTGVLTYINGGHEFPVIIGREGIKKRLSKTGPAVGMMPNVKFKVEQVQLEPGDILLTYTDGVPEAHSPTGEFFTEKKLLSLVEKTTCSTTHLLNTVEETLRNHIGDATQFDDITMLAIRRISSTQE</sequence>
<proteinExistence type="predicted"/>
<keyword evidence="6" id="KW-1185">Reference proteome</keyword>
<protein>
    <submittedName>
        <fullName evidence="5">PP2C family protein-serine/threonine phosphatase</fullName>
        <ecNumber evidence="5">3.1.3.16</ecNumber>
    </submittedName>
</protein>
<feature type="coiled-coil region" evidence="2">
    <location>
        <begin position="8"/>
        <end position="35"/>
    </location>
</feature>
<dbReference type="PANTHER" id="PTHR43156:SF2">
    <property type="entry name" value="STAGE II SPORULATION PROTEIN E"/>
    <property type="match status" value="1"/>
</dbReference>
<dbReference type="SMART" id="SM00331">
    <property type="entry name" value="PP2C_SIG"/>
    <property type="match status" value="1"/>
</dbReference>
<dbReference type="PANTHER" id="PTHR43156">
    <property type="entry name" value="STAGE II SPORULATION PROTEIN E-RELATED"/>
    <property type="match status" value="1"/>
</dbReference>
<evidence type="ECO:0000256" key="1">
    <source>
        <dbReference type="ARBA" id="ARBA00022801"/>
    </source>
</evidence>
<feature type="domain" description="PPM-type phosphatase" evidence="4">
    <location>
        <begin position="230"/>
        <end position="474"/>
    </location>
</feature>
<dbReference type="EMBL" id="JBHFNQ010000104">
    <property type="protein sequence ID" value="MFB2877856.1"/>
    <property type="molecule type" value="Genomic_DNA"/>
</dbReference>
<feature type="domain" description="GAF" evidence="3">
    <location>
        <begin position="54"/>
        <end position="202"/>
    </location>
</feature>
<dbReference type="SUPFAM" id="SSF55781">
    <property type="entry name" value="GAF domain-like"/>
    <property type="match status" value="1"/>
</dbReference>
<keyword evidence="1 5" id="KW-0378">Hydrolase</keyword>
<reference evidence="5 6" key="1">
    <citation type="submission" date="2024-09" db="EMBL/GenBank/DDBJ databases">
        <title>Floridaenema gen nov. (Aerosakkonemataceae, Aerosakkonematales ord. nov., Cyanobacteria) from benthic tropical and subtropical fresh waters, with the description of four new species.</title>
        <authorList>
            <person name="Moretto J.A."/>
            <person name="Berthold D.E."/>
            <person name="Lefler F.W."/>
            <person name="Huang I.-S."/>
            <person name="Laughinghouse H. IV."/>
        </authorList>
    </citation>
    <scope>NUCLEOTIDE SEQUENCE [LARGE SCALE GENOMIC DNA]</scope>
    <source>
        <strain evidence="5 6">BLCC-F46</strain>
    </source>
</reference>
<gene>
    <name evidence="5" type="ORF">ACE1CC_13455</name>
</gene>
<name>A0ABV4X6D4_9CYAN</name>
<evidence type="ECO:0000313" key="6">
    <source>
        <dbReference type="Proteomes" id="UP001576774"/>
    </source>
</evidence>
<dbReference type="Proteomes" id="UP001576774">
    <property type="component" value="Unassembled WGS sequence"/>
</dbReference>
<dbReference type="EC" id="3.1.3.16" evidence="5"/>
<dbReference type="InterPro" id="IPR029016">
    <property type="entry name" value="GAF-like_dom_sf"/>
</dbReference>
<organism evidence="5 6">
    <name type="scientific">Floridaenema aerugineum BLCC-F46</name>
    <dbReference type="NCBI Taxonomy" id="3153654"/>
    <lineage>
        <taxon>Bacteria</taxon>
        <taxon>Bacillati</taxon>
        <taxon>Cyanobacteriota</taxon>
        <taxon>Cyanophyceae</taxon>
        <taxon>Oscillatoriophycideae</taxon>
        <taxon>Aerosakkonematales</taxon>
        <taxon>Aerosakkonemataceae</taxon>
        <taxon>Floridanema</taxon>
        <taxon>Floridanema aerugineum</taxon>
    </lineage>
</organism>
<evidence type="ECO:0000259" key="4">
    <source>
        <dbReference type="SMART" id="SM00331"/>
    </source>
</evidence>
<keyword evidence="2" id="KW-0175">Coiled coil</keyword>
<dbReference type="SUPFAM" id="SSF81606">
    <property type="entry name" value="PP2C-like"/>
    <property type="match status" value="1"/>
</dbReference>
<dbReference type="Gene3D" id="3.60.40.10">
    <property type="entry name" value="PPM-type phosphatase domain"/>
    <property type="match status" value="1"/>
</dbReference>
<comment type="caution">
    <text evidence="5">The sequence shown here is derived from an EMBL/GenBank/DDBJ whole genome shotgun (WGS) entry which is preliminary data.</text>
</comment>
<evidence type="ECO:0000313" key="5">
    <source>
        <dbReference type="EMBL" id="MFB2877856.1"/>
    </source>
</evidence>
<dbReference type="GO" id="GO:0004722">
    <property type="term" value="F:protein serine/threonine phosphatase activity"/>
    <property type="evidence" value="ECO:0007669"/>
    <property type="project" value="UniProtKB-EC"/>
</dbReference>
<evidence type="ECO:0000259" key="3">
    <source>
        <dbReference type="SMART" id="SM00065"/>
    </source>
</evidence>
<evidence type="ECO:0000256" key="2">
    <source>
        <dbReference type="SAM" id="Coils"/>
    </source>
</evidence>